<reference evidence="2 3" key="1">
    <citation type="submission" date="2024-03" db="EMBL/GenBank/DDBJ databases">
        <title>Novel species of the genus Variovorax.</title>
        <authorList>
            <person name="Liu Q."/>
            <person name="Xin Y.-H."/>
        </authorList>
    </citation>
    <scope>NUCLEOTIDE SEQUENCE [LARGE SCALE GENOMIC DNA]</scope>
    <source>
        <strain evidence="2 3">KACC 18501</strain>
    </source>
</reference>
<sequence>MWDTNPSVFANLYTHLKLVDAQLKGEGKTQHVNAVSFDIIGWSLDGGPVVPITIRGILQPEEGHAYAVLNTVDKSHMSLDGTVYLNYAAFCDVARRAAEREGANRETMTRAGSRVELGDVPGPDPYTCGGEGRSTFLRDYAEPRRGLSGLASGTGKRTPGIGDPQPWK</sequence>
<feature type="region of interest" description="Disordered" evidence="1">
    <location>
        <begin position="104"/>
        <end position="126"/>
    </location>
</feature>
<keyword evidence="3" id="KW-1185">Reference proteome</keyword>
<feature type="region of interest" description="Disordered" evidence="1">
    <location>
        <begin position="145"/>
        <end position="168"/>
    </location>
</feature>
<evidence type="ECO:0000256" key="1">
    <source>
        <dbReference type="SAM" id="MobiDB-lite"/>
    </source>
</evidence>
<name>A0ABU8W6R7_9BURK</name>
<comment type="caution">
    <text evidence="2">The sequence shown here is derived from an EMBL/GenBank/DDBJ whole genome shotgun (WGS) entry which is preliminary data.</text>
</comment>
<proteinExistence type="predicted"/>
<evidence type="ECO:0000313" key="3">
    <source>
        <dbReference type="Proteomes" id="UP001363010"/>
    </source>
</evidence>
<dbReference type="EMBL" id="JBBKZV010000024">
    <property type="protein sequence ID" value="MEJ8825630.1"/>
    <property type="molecule type" value="Genomic_DNA"/>
</dbReference>
<protein>
    <submittedName>
        <fullName evidence="2">Uncharacterized protein</fullName>
    </submittedName>
</protein>
<organism evidence="2 3">
    <name type="scientific">Variovorax humicola</name>
    <dbReference type="NCBI Taxonomy" id="1769758"/>
    <lineage>
        <taxon>Bacteria</taxon>
        <taxon>Pseudomonadati</taxon>
        <taxon>Pseudomonadota</taxon>
        <taxon>Betaproteobacteria</taxon>
        <taxon>Burkholderiales</taxon>
        <taxon>Comamonadaceae</taxon>
        <taxon>Variovorax</taxon>
    </lineage>
</organism>
<evidence type="ECO:0000313" key="2">
    <source>
        <dbReference type="EMBL" id="MEJ8825630.1"/>
    </source>
</evidence>
<dbReference type="RefSeq" id="WP_340366659.1">
    <property type="nucleotide sequence ID" value="NZ_JBBKZV010000024.1"/>
</dbReference>
<accession>A0ABU8W6R7</accession>
<dbReference type="Proteomes" id="UP001363010">
    <property type="component" value="Unassembled WGS sequence"/>
</dbReference>
<gene>
    <name evidence="2" type="ORF">WKW80_26985</name>
</gene>